<evidence type="ECO:0000313" key="2">
    <source>
        <dbReference type="EMBL" id="THW10117.1"/>
    </source>
</evidence>
<sequence>MPTLPRPGKQSLFDMVEQNKATAAQAQTDNEAISSTQHEDQYTTSQKQLDPEISSIFTQSTIDTGNPIHQSTSSSSSSRFGFLRRNKSSSSNPQDQAGLLANSAGGEGVKEKEKEKEKKKSRFENPFKPHEQTDEDRAIMEKLAKRLGSKEEAIRQGGAQPAGYRGVGGGYAAGGPWTGGM</sequence>
<dbReference type="Proteomes" id="UP000308014">
    <property type="component" value="Unassembled WGS sequence"/>
</dbReference>
<dbReference type="EMBL" id="QZAJ01000453">
    <property type="protein sequence ID" value="THW10117.1"/>
    <property type="molecule type" value="Genomic_DNA"/>
</dbReference>
<reference evidence="2 3" key="1">
    <citation type="submission" date="2018-10" db="EMBL/GenBank/DDBJ databases">
        <title>Fifty Aureobasidium pullulans genomes reveal a recombining polyextremotolerant generalist.</title>
        <authorList>
            <person name="Gostincar C."/>
            <person name="Turk M."/>
            <person name="Zajc J."/>
            <person name="Gunde-Cimerman N."/>
        </authorList>
    </citation>
    <scope>NUCLEOTIDE SEQUENCE [LARGE SCALE GENOMIC DNA]</scope>
    <source>
        <strain evidence="2 3">EXF-11318</strain>
    </source>
</reference>
<feature type="compositionally biased region" description="Polar residues" evidence="1">
    <location>
        <begin position="55"/>
        <end position="70"/>
    </location>
</feature>
<name>A0A4S8VEI6_AURPU</name>
<gene>
    <name evidence="2" type="ORF">D6D24_08222</name>
</gene>
<organism evidence="2 3">
    <name type="scientific">Aureobasidium pullulans</name>
    <name type="common">Black yeast</name>
    <name type="synonym">Pullularia pullulans</name>
    <dbReference type="NCBI Taxonomy" id="5580"/>
    <lineage>
        <taxon>Eukaryota</taxon>
        <taxon>Fungi</taxon>
        <taxon>Dikarya</taxon>
        <taxon>Ascomycota</taxon>
        <taxon>Pezizomycotina</taxon>
        <taxon>Dothideomycetes</taxon>
        <taxon>Dothideomycetidae</taxon>
        <taxon>Dothideales</taxon>
        <taxon>Saccotheciaceae</taxon>
        <taxon>Aureobasidium</taxon>
    </lineage>
</organism>
<dbReference type="AlphaFoldDB" id="A0A4S8VEI6"/>
<evidence type="ECO:0000313" key="3">
    <source>
        <dbReference type="Proteomes" id="UP000308014"/>
    </source>
</evidence>
<accession>A0A4S8VEI6</accession>
<feature type="compositionally biased region" description="Polar residues" evidence="1">
    <location>
        <begin position="20"/>
        <end position="48"/>
    </location>
</feature>
<evidence type="ECO:0000256" key="1">
    <source>
        <dbReference type="SAM" id="MobiDB-lite"/>
    </source>
</evidence>
<proteinExistence type="predicted"/>
<feature type="compositionally biased region" description="Basic and acidic residues" evidence="1">
    <location>
        <begin position="108"/>
        <end position="137"/>
    </location>
</feature>
<comment type="caution">
    <text evidence="2">The sequence shown here is derived from an EMBL/GenBank/DDBJ whole genome shotgun (WGS) entry which is preliminary data.</text>
</comment>
<feature type="region of interest" description="Disordered" evidence="1">
    <location>
        <begin position="20"/>
        <end position="137"/>
    </location>
</feature>
<protein>
    <submittedName>
        <fullName evidence="2">Uncharacterized protein</fullName>
    </submittedName>
</protein>